<dbReference type="InterPro" id="IPR025069">
    <property type="entry name" value="Cpsf2_C"/>
</dbReference>
<dbReference type="SMART" id="SM01027">
    <property type="entry name" value="Beta-Casp"/>
    <property type="match status" value="1"/>
</dbReference>
<dbReference type="Pfam" id="PF16661">
    <property type="entry name" value="Lactamase_B_6"/>
    <property type="match status" value="1"/>
</dbReference>
<evidence type="ECO:0000256" key="3">
    <source>
        <dbReference type="ARBA" id="ARBA00022664"/>
    </source>
</evidence>
<dbReference type="FunFam" id="3.60.15.10:FF:000008">
    <property type="entry name" value="Cleavage and polyadenylation specificity factor subunit 2"/>
    <property type="match status" value="1"/>
</dbReference>
<dbReference type="PANTHER" id="PTHR45922">
    <property type="entry name" value="CLEAVAGE AND POLYADENYLATION SPECIFICITY FACTOR SUBUNIT 2"/>
    <property type="match status" value="1"/>
</dbReference>
<evidence type="ECO:0000259" key="7">
    <source>
        <dbReference type="SMART" id="SM00849"/>
    </source>
</evidence>
<name>A0A5E4NP87_9HEMI</name>
<dbReference type="AlphaFoldDB" id="A0A5E4NP87"/>
<keyword evidence="3 6" id="KW-0507">mRNA processing</keyword>
<evidence type="ECO:0000256" key="2">
    <source>
        <dbReference type="ARBA" id="ARBA00010624"/>
    </source>
</evidence>
<feature type="domain" description="Beta-Casp" evidence="8">
    <location>
        <begin position="243"/>
        <end position="368"/>
    </location>
</feature>
<dbReference type="GO" id="GO:0003723">
    <property type="term" value="F:RNA binding"/>
    <property type="evidence" value="ECO:0007669"/>
    <property type="project" value="UniProtKB-KW"/>
</dbReference>
<dbReference type="InterPro" id="IPR027075">
    <property type="entry name" value="CPSF2"/>
</dbReference>
<dbReference type="GO" id="GO:0005847">
    <property type="term" value="C:mRNA cleavage and polyadenylation specificity factor complex"/>
    <property type="evidence" value="ECO:0007669"/>
    <property type="project" value="InterPro"/>
</dbReference>
<dbReference type="Proteomes" id="UP000325440">
    <property type="component" value="Unassembled WGS sequence"/>
</dbReference>
<evidence type="ECO:0000256" key="6">
    <source>
        <dbReference type="RuleBase" id="RU365006"/>
    </source>
</evidence>
<evidence type="ECO:0000256" key="5">
    <source>
        <dbReference type="ARBA" id="ARBA00023242"/>
    </source>
</evidence>
<dbReference type="GO" id="GO:0006398">
    <property type="term" value="P:mRNA 3'-end processing by stem-loop binding and cleavage"/>
    <property type="evidence" value="ECO:0007669"/>
    <property type="project" value="InterPro"/>
</dbReference>
<dbReference type="SUPFAM" id="SSF56281">
    <property type="entry name" value="Metallo-hydrolase/oxidoreductase"/>
    <property type="match status" value="1"/>
</dbReference>
<dbReference type="PANTHER" id="PTHR45922:SF1">
    <property type="entry name" value="CLEAVAGE AND POLYADENYLATION SPECIFICITY FACTOR SUBUNIT 2"/>
    <property type="match status" value="1"/>
</dbReference>
<evidence type="ECO:0000256" key="1">
    <source>
        <dbReference type="ARBA" id="ARBA00004123"/>
    </source>
</evidence>
<dbReference type="Pfam" id="PF10996">
    <property type="entry name" value="Beta-Casp"/>
    <property type="match status" value="1"/>
</dbReference>
<dbReference type="InterPro" id="IPR001279">
    <property type="entry name" value="Metallo-B-lactamas"/>
</dbReference>
<dbReference type="OrthoDB" id="64353at2759"/>
<dbReference type="SMART" id="SM00849">
    <property type="entry name" value="Lactamase_B"/>
    <property type="match status" value="1"/>
</dbReference>
<dbReference type="InterPro" id="IPR036866">
    <property type="entry name" value="RibonucZ/Hydroxyglut_hydro"/>
</dbReference>
<proteinExistence type="inferred from homology"/>
<evidence type="ECO:0000256" key="4">
    <source>
        <dbReference type="ARBA" id="ARBA00022884"/>
    </source>
</evidence>
<dbReference type="InterPro" id="IPR035639">
    <property type="entry name" value="CPSF2_MBL"/>
</dbReference>
<accession>A0A5E4NP87</accession>
<keyword evidence="10" id="KW-1185">Reference proteome</keyword>
<evidence type="ECO:0000313" key="9">
    <source>
        <dbReference type="EMBL" id="VVC44191.1"/>
    </source>
</evidence>
<dbReference type="InterPro" id="IPR022712">
    <property type="entry name" value="Beta_Casp"/>
</dbReference>
<comment type="similarity">
    <text evidence="2 6">Belongs to the metallo-beta-lactamase superfamily. RNA-metabolizing metallo-beta-lactamase-like family. CPSF2/YSH1 subfamily.</text>
</comment>
<evidence type="ECO:0000259" key="8">
    <source>
        <dbReference type="SMART" id="SM01027"/>
    </source>
</evidence>
<dbReference type="CDD" id="cd16293">
    <property type="entry name" value="CPSF2-like_MBL-fold"/>
    <property type="match status" value="1"/>
</dbReference>
<feature type="domain" description="Metallo-beta-lactamase" evidence="7">
    <location>
        <begin position="17"/>
        <end position="227"/>
    </location>
</feature>
<evidence type="ECO:0000313" key="10">
    <source>
        <dbReference type="Proteomes" id="UP000325440"/>
    </source>
</evidence>
<keyword evidence="5 6" id="KW-0539">Nucleus</keyword>
<keyword evidence="4 6" id="KW-0694">RNA-binding</keyword>
<gene>
    <name evidence="9" type="ORF">CINCED_3A017614</name>
</gene>
<dbReference type="EMBL" id="CABPRJ010002377">
    <property type="protein sequence ID" value="VVC44191.1"/>
    <property type="molecule type" value="Genomic_DNA"/>
</dbReference>
<dbReference type="Pfam" id="PF13299">
    <property type="entry name" value="CPSF100_C"/>
    <property type="match status" value="1"/>
</dbReference>
<comment type="subcellular location">
    <subcellularLocation>
        <location evidence="1 6">Nucleus</location>
    </subcellularLocation>
</comment>
<reference evidence="9 10" key="1">
    <citation type="submission" date="2019-08" db="EMBL/GenBank/DDBJ databases">
        <authorList>
            <person name="Alioto T."/>
            <person name="Alioto T."/>
            <person name="Gomez Garrido J."/>
        </authorList>
    </citation>
    <scope>NUCLEOTIDE SEQUENCE [LARGE SCALE GENOMIC DNA]</scope>
</reference>
<organism evidence="9 10">
    <name type="scientific">Cinara cedri</name>
    <dbReference type="NCBI Taxonomy" id="506608"/>
    <lineage>
        <taxon>Eukaryota</taxon>
        <taxon>Metazoa</taxon>
        <taxon>Ecdysozoa</taxon>
        <taxon>Arthropoda</taxon>
        <taxon>Hexapoda</taxon>
        <taxon>Insecta</taxon>
        <taxon>Pterygota</taxon>
        <taxon>Neoptera</taxon>
        <taxon>Paraneoptera</taxon>
        <taxon>Hemiptera</taxon>
        <taxon>Sternorrhyncha</taxon>
        <taxon>Aphidomorpha</taxon>
        <taxon>Aphidoidea</taxon>
        <taxon>Aphididae</taxon>
        <taxon>Lachninae</taxon>
        <taxon>Cinara</taxon>
    </lineage>
</organism>
<protein>
    <recommendedName>
        <fullName evidence="6">Cleavage and polyadenylation specificity factor subunit 2</fullName>
    </recommendedName>
    <alternativeName>
        <fullName evidence="6">Cleavage and polyadenylation specificity factor 100 kDa subunit</fullName>
    </alternativeName>
</protein>
<dbReference type="Gene3D" id="3.60.15.10">
    <property type="entry name" value="Ribonuclease Z/Hydroxyacylglutathione hydrolase-like"/>
    <property type="match status" value="1"/>
</dbReference>
<sequence>MTSIIKLFILSGAMDESPPCYLLQIDDFKFLLDCGWDEHFNMGLIKKLKRYIPQIDAVLLSHPDKFHLGALPYLVGKCGLNCPVYATIPVYQMGQMFMYDLHQSLYNVEDFNLFNLDDIDAAFDKVIQVKYNQILSLKGKGIGIKIIAVPAGHMVGGTVWKISKVGEEDIVYAVDFNHKKERHLNGSDLARLGRPSLLILDCFNATYSQPRRRARDKLLLNCILTTLRSKGNVLIAIDTAGRVLELMHMLDQLWRNRESGLSAYSLVFLTNVSYNTVEFAKSQIEWMNDKLMKSFEGARNNPFYFKYVKLCHNIDDLNKVQEPKVVLASNADLESGFSREIFLMWASKPKNSIILTERTAPGTLARDLIDEGGDRYIKLTVKKRVPLVDRELEHYNVKYKDENMVVCKNSQESSNSENDEHVTGEFDLLDSELSKKSLKKELPPIYPCLEEACKISPYGEIIKKKCIQFDNTPEDEINLDGQTKKTDSQEEKIDLHEIPSKCLQYEEKIFVAAKIVQIDFEGRSDGESLKQIVLALKPRRLLIIRSSEASSKIISNFAKVSCESTVFSPGIGECLNVTSESHIYQVNLTNELLNSIHFKKSSNGDLAYLNAILKPKANTNENAIDIDIPEKMSGINDPKFTLKPIPDHHALNHKTVFINRLKLSDFKQILLRNNITCELSKGVLWCCNRTICIRRTSSKKVLVEGIISRQYYFIRSLLYSQFIIL</sequence>